<dbReference type="Gene3D" id="1.10.150.130">
    <property type="match status" value="1"/>
</dbReference>
<dbReference type="STRING" id="54.SAMN02745121_08204"/>
<dbReference type="Pfam" id="PF12728">
    <property type="entry name" value="HTH_17"/>
    <property type="match status" value="1"/>
</dbReference>
<dbReference type="OrthoDB" id="123463at2"/>
<dbReference type="InterPro" id="IPR009061">
    <property type="entry name" value="DNA-bd_dom_put_sf"/>
</dbReference>
<dbReference type="InterPro" id="IPR044068">
    <property type="entry name" value="CB"/>
</dbReference>
<keyword evidence="4" id="KW-0233">DNA recombination</keyword>
<reference evidence="9" key="1">
    <citation type="submission" date="2016-10" db="EMBL/GenBank/DDBJ databases">
        <authorList>
            <person name="Varghese N."/>
            <person name="Submissions S."/>
        </authorList>
    </citation>
    <scope>NUCLEOTIDE SEQUENCE [LARGE SCALE GENOMIC DNA]</scope>
    <source>
        <strain evidence="9">ATCC 25963</strain>
    </source>
</reference>
<dbReference type="InterPro" id="IPR011010">
    <property type="entry name" value="DNA_brk_join_enz"/>
</dbReference>
<evidence type="ECO:0000313" key="9">
    <source>
        <dbReference type="Proteomes" id="UP000199400"/>
    </source>
</evidence>
<evidence type="ECO:0000256" key="1">
    <source>
        <dbReference type="ARBA" id="ARBA00008857"/>
    </source>
</evidence>
<feature type="domain" description="Tyr recombinase" evidence="6">
    <location>
        <begin position="275"/>
        <end position="452"/>
    </location>
</feature>
<dbReference type="InterPro" id="IPR041657">
    <property type="entry name" value="HTH_17"/>
</dbReference>
<accession>A0A1I2HU24</accession>
<evidence type="ECO:0000256" key="3">
    <source>
        <dbReference type="ARBA" id="ARBA00023125"/>
    </source>
</evidence>
<keyword evidence="9" id="KW-1185">Reference proteome</keyword>
<dbReference type="SUPFAM" id="SSF56349">
    <property type="entry name" value="DNA breaking-rejoining enzymes"/>
    <property type="match status" value="1"/>
</dbReference>
<dbReference type="GO" id="GO:0006310">
    <property type="term" value="P:DNA recombination"/>
    <property type="evidence" value="ECO:0007669"/>
    <property type="project" value="UniProtKB-KW"/>
</dbReference>
<keyword evidence="2" id="KW-0229">DNA integration</keyword>
<keyword evidence="3 5" id="KW-0238">DNA-binding</keyword>
<dbReference type="InterPro" id="IPR013762">
    <property type="entry name" value="Integrase-like_cat_sf"/>
</dbReference>
<evidence type="ECO:0000256" key="4">
    <source>
        <dbReference type="ARBA" id="ARBA00023172"/>
    </source>
</evidence>
<name>A0A1I2HU24_9BACT</name>
<dbReference type="InterPro" id="IPR036388">
    <property type="entry name" value="WH-like_DNA-bd_sf"/>
</dbReference>
<dbReference type="GO" id="GO:0015074">
    <property type="term" value="P:DNA integration"/>
    <property type="evidence" value="ECO:0007669"/>
    <property type="project" value="UniProtKB-KW"/>
</dbReference>
<dbReference type="Proteomes" id="UP000199400">
    <property type="component" value="Unassembled WGS sequence"/>
</dbReference>
<dbReference type="PANTHER" id="PTHR30349:SF41">
    <property type="entry name" value="INTEGRASE_RECOMBINASE PROTEIN MJ0367-RELATED"/>
    <property type="match status" value="1"/>
</dbReference>
<organism evidence="8 9">
    <name type="scientific">Nannocystis exedens</name>
    <dbReference type="NCBI Taxonomy" id="54"/>
    <lineage>
        <taxon>Bacteria</taxon>
        <taxon>Pseudomonadati</taxon>
        <taxon>Myxococcota</taxon>
        <taxon>Polyangia</taxon>
        <taxon>Nannocystales</taxon>
        <taxon>Nannocystaceae</taxon>
        <taxon>Nannocystis</taxon>
    </lineage>
</organism>
<evidence type="ECO:0000313" key="8">
    <source>
        <dbReference type="EMBL" id="SFF33262.1"/>
    </source>
</evidence>
<dbReference type="Pfam" id="PF00589">
    <property type="entry name" value="Phage_integrase"/>
    <property type="match status" value="1"/>
</dbReference>
<evidence type="ECO:0000256" key="2">
    <source>
        <dbReference type="ARBA" id="ARBA00022908"/>
    </source>
</evidence>
<dbReference type="AlphaFoldDB" id="A0A1I2HU24"/>
<dbReference type="Gene3D" id="1.10.10.10">
    <property type="entry name" value="Winged helix-like DNA-binding domain superfamily/Winged helix DNA-binding domain"/>
    <property type="match status" value="1"/>
</dbReference>
<proteinExistence type="inferred from homology"/>
<evidence type="ECO:0000259" key="6">
    <source>
        <dbReference type="PROSITE" id="PS51898"/>
    </source>
</evidence>
<evidence type="ECO:0000256" key="5">
    <source>
        <dbReference type="PROSITE-ProRule" id="PRU01248"/>
    </source>
</evidence>
<feature type="domain" description="Core-binding (CB)" evidence="7">
    <location>
        <begin position="164"/>
        <end position="255"/>
    </location>
</feature>
<dbReference type="InterPro" id="IPR010998">
    <property type="entry name" value="Integrase_recombinase_N"/>
</dbReference>
<dbReference type="InterPro" id="IPR002104">
    <property type="entry name" value="Integrase_catalytic"/>
</dbReference>
<evidence type="ECO:0000259" key="7">
    <source>
        <dbReference type="PROSITE" id="PS51900"/>
    </source>
</evidence>
<dbReference type="PROSITE" id="PS51898">
    <property type="entry name" value="TYR_RECOMBINASE"/>
    <property type="match status" value="1"/>
</dbReference>
<sequence>MSRDLCVHNSHSDRDVLVATDAAAFLGLSPRTLEKWRSEGEGPPFLKLGRRVAYSRSAIVQWLKNQETGGAGDKAVPVNEVKEVTAWPYRGQPNRWQVSMFLTHPITGKEVRVRKVAPADRTSKDAAILWGQHERLKIVTDLCRAPSASEREEEKLDHEPKSESKVPTLAEIWPRYVSEHVSDLKPASMDDHRVTWTHLQTLEHLPGVRLGDTRLTDIDGPALERAVAKLKNKGLALNTRKVHLARLRACLQWAVKQGLVQMAVAKIAWPKVKKVKKQVYSAPALEQFAATGRNEWETVFALLLTDLALRIGETCGLMWMDINFAAGTVEICRNVCRGILQDSAKGEDGTLELTPRLAAALQRIRRTGPFVLGDGDDFLTDSTAKHRARDMQRRAGLPVYGPHRIRHSVLTLLAEAGEDPYVLQAFARHADLATTLRYYVHTNKRKLAGRAATAVTRVLGTEHATPPTPRVPGNVQAARGKGRQIVPVA</sequence>
<protein>
    <submittedName>
        <fullName evidence="8">Site-specific recombinase XerD</fullName>
    </submittedName>
</protein>
<dbReference type="EMBL" id="FOMX01000048">
    <property type="protein sequence ID" value="SFF33262.1"/>
    <property type="molecule type" value="Genomic_DNA"/>
</dbReference>
<comment type="similarity">
    <text evidence="1">Belongs to the 'phage' integrase family.</text>
</comment>
<dbReference type="PANTHER" id="PTHR30349">
    <property type="entry name" value="PHAGE INTEGRASE-RELATED"/>
    <property type="match status" value="1"/>
</dbReference>
<dbReference type="GO" id="GO:0003677">
    <property type="term" value="F:DNA binding"/>
    <property type="evidence" value="ECO:0007669"/>
    <property type="project" value="UniProtKB-UniRule"/>
</dbReference>
<dbReference type="PROSITE" id="PS51900">
    <property type="entry name" value="CB"/>
    <property type="match status" value="1"/>
</dbReference>
<dbReference type="Gene3D" id="1.10.443.10">
    <property type="entry name" value="Intergrase catalytic core"/>
    <property type="match status" value="1"/>
</dbReference>
<gene>
    <name evidence="8" type="ORF">SAMN02745121_08204</name>
</gene>
<dbReference type="SUPFAM" id="SSF46955">
    <property type="entry name" value="Putative DNA-binding domain"/>
    <property type="match status" value="1"/>
</dbReference>
<dbReference type="InterPro" id="IPR050090">
    <property type="entry name" value="Tyrosine_recombinase_XerCD"/>
</dbReference>
<dbReference type="CDD" id="cd01189">
    <property type="entry name" value="INT_ICEBs1_C_like"/>
    <property type="match status" value="1"/>
</dbReference>